<dbReference type="GO" id="GO:0006289">
    <property type="term" value="P:nucleotide-excision repair"/>
    <property type="evidence" value="ECO:0007669"/>
    <property type="project" value="InterPro"/>
</dbReference>
<reference evidence="1 2" key="1">
    <citation type="submission" date="2024-01" db="EMBL/GenBank/DDBJ databases">
        <title>The genomes of 5 underutilized Papilionoideae crops provide insights into root nodulation and disease resistanc.</title>
        <authorList>
            <person name="Jiang F."/>
        </authorList>
    </citation>
    <scope>NUCLEOTIDE SEQUENCE [LARGE SCALE GENOMIC DNA]</scope>
    <source>
        <strain evidence="1">LVBAO_FW01</strain>
        <tissue evidence="1">Leaves</tissue>
    </source>
</reference>
<comment type="caution">
    <text evidence="1">The sequence shown here is derived from an EMBL/GenBank/DDBJ whole genome shotgun (WGS) entry which is preliminary data.</text>
</comment>
<proteinExistence type="predicted"/>
<sequence>MCAEFKDVLLEAYAEEDERRWAEEKRRDEAQALTQWYQLLSSIVTRQRLNNRYNKSLSSEKPTSVQCTNVNEPNATVCGSYAKN</sequence>
<dbReference type="GO" id="GO:0005737">
    <property type="term" value="C:cytoplasm"/>
    <property type="evidence" value="ECO:0007669"/>
    <property type="project" value="TreeGrafter"/>
</dbReference>
<dbReference type="GO" id="GO:0003697">
    <property type="term" value="F:single-stranded DNA binding"/>
    <property type="evidence" value="ECO:0007669"/>
    <property type="project" value="TreeGrafter"/>
</dbReference>
<dbReference type="AlphaFoldDB" id="A0AAN9Q432"/>
<dbReference type="PANTHER" id="PTHR12135">
    <property type="entry name" value="DNA REPAIR PROTEIN XP-C / RAD4"/>
    <property type="match status" value="1"/>
</dbReference>
<keyword evidence="2" id="KW-1185">Reference proteome</keyword>
<evidence type="ECO:0000313" key="1">
    <source>
        <dbReference type="EMBL" id="KAK7321486.1"/>
    </source>
</evidence>
<evidence type="ECO:0000313" key="2">
    <source>
        <dbReference type="Proteomes" id="UP001367508"/>
    </source>
</evidence>
<gene>
    <name evidence="1" type="ORF">VNO77_32186</name>
</gene>
<dbReference type="PANTHER" id="PTHR12135:SF0">
    <property type="entry name" value="DNA REPAIR PROTEIN COMPLEMENTING XP-C CELLS"/>
    <property type="match status" value="1"/>
</dbReference>
<dbReference type="InterPro" id="IPR004583">
    <property type="entry name" value="DNA_repair_Rad4"/>
</dbReference>
<dbReference type="GO" id="GO:0071942">
    <property type="term" value="C:XPC complex"/>
    <property type="evidence" value="ECO:0007669"/>
    <property type="project" value="TreeGrafter"/>
</dbReference>
<dbReference type="GO" id="GO:0000111">
    <property type="term" value="C:nucleotide-excision repair factor 2 complex"/>
    <property type="evidence" value="ECO:0007669"/>
    <property type="project" value="TreeGrafter"/>
</dbReference>
<dbReference type="GO" id="GO:0006298">
    <property type="term" value="P:mismatch repair"/>
    <property type="evidence" value="ECO:0007669"/>
    <property type="project" value="TreeGrafter"/>
</dbReference>
<dbReference type="Proteomes" id="UP001367508">
    <property type="component" value="Unassembled WGS sequence"/>
</dbReference>
<dbReference type="EMBL" id="JAYMYQ010000007">
    <property type="protein sequence ID" value="KAK7321486.1"/>
    <property type="molecule type" value="Genomic_DNA"/>
</dbReference>
<organism evidence="1 2">
    <name type="scientific">Canavalia gladiata</name>
    <name type="common">Sword bean</name>
    <name type="synonym">Dolichos gladiatus</name>
    <dbReference type="NCBI Taxonomy" id="3824"/>
    <lineage>
        <taxon>Eukaryota</taxon>
        <taxon>Viridiplantae</taxon>
        <taxon>Streptophyta</taxon>
        <taxon>Embryophyta</taxon>
        <taxon>Tracheophyta</taxon>
        <taxon>Spermatophyta</taxon>
        <taxon>Magnoliopsida</taxon>
        <taxon>eudicotyledons</taxon>
        <taxon>Gunneridae</taxon>
        <taxon>Pentapetalae</taxon>
        <taxon>rosids</taxon>
        <taxon>fabids</taxon>
        <taxon>Fabales</taxon>
        <taxon>Fabaceae</taxon>
        <taxon>Papilionoideae</taxon>
        <taxon>50 kb inversion clade</taxon>
        <taxon>NPAAA clade</taxon>
        <taxon>indigoferoid/millettioid clade</taxon>
        <taxon>Phaseoleae</taxon>
        <taxon>Canavalia</taxon>
    </lineage>
</organism>
<dbReference type="GO" id="GO:0003684">
    <property type="term" value="F:damaged DNA binding"/>
    <property type="evidence" value="ECO:0007669"/>
    <property type="project" value="InterPro"/>
</dbReference>
<protein>
    <submittedName>
        <fullName evidence="1">Uncharacterized protein</fullName>
    </submittedName>
</protein>
<accession>A0AAN9Q432</accession>
<name>A0AAN9Q432_CANGL</name>